<evidence type="ECO:0000313" key="2">
    <source>
        <dbReference type="EMBL" id="PKB96718.1"/>
    </source>
</evidence>
<accession>A0A2N0NQ61</accession>
<dbReference type="Pfam" id="PF10551">
    <property type="entry name" value="MULE"/>
    <property type="match status" value="1"/>
</dbReference>
<gene>
    <name evidence="2" type="ORF">RhiirA5_434370</name>
</gene>
<name>A0A2N0NQ61_9GLOM</name>
<dbReference type="EMBL" id="LLXJ01003691">
    <property type="protein sequence ID" value="PKB96718.1"/>
    <property type="molecule type" value="Genomic_DNA"/>
</dbReference>
<reference evidence="2 3" key="2">
    <citation type="submission" date="2017-09" db="EMBL/GenBank/DDBJ databases">
        <title>Extensive intraspecific genome diversity in a model arbuscular mycorrhizal fungus.</title>
        <authorList>
            <person name="Chen E.C."/>
            <person name="Morin E."/>
            <person name="Beaudet D."/>
            <person name="Noel J."/>
            <person name="Ndikumana S."/>
            <person name="Charron P."/>
            <person name="St-Onge C."/>
            <person name="Giorgi J."/>
            <person name="Grigoriev I.V."/>
            <person name="Roux C."/>
            <person name="Martin F.M."/>
            <person name="Corradi N."/>
        </authorList>
    </citation>
    <scope>NUCLEOTIDE SEQUENCE [LARGE SCALE GENOMIC DNA]</scope>
    <source>
        <strain evidence="2 3">A5</strain>
    </source>
</reference>
<dbReference type="InterPro" id="IPR018289">
    <property type="entry name" value="MULE_transposase_dom"/>
</dbReference>
<dbReference type="PANTHER" id="PTHR47160:SF10">
    <property type="entry name" value="MULE TRANSPOSASE DOMAIN-CONTAINING PROTEIN"/>
    <property type="match status" value="1"/>
</dbReference>
<comment type="caution">
    <text evidence="2">The sequence shown here is derived from an EMBL/GenBank/DDBJ whole genome shotgun (WGS) entry which is preliminary data.</text>
</comment>
<organism evidence="2 3">
    <name type="scientific">Rhizophagus irregularis</name>
    <dbReference type="NCBI Taxonomy" id="588596"/>
    <lineage>
        <taxon>Eukaryota</taxon>
        <taxon>Fungi</taxon>
        <taxon>Fungi incertae sedis</taxon>
        <taxon>Mucoromycota</taxon>
        <taxon>Glomeromycotina</taxon>
        <taxon>Glomeromycetes</taxon>
        <taxon>Glomerales</taxon>
        <taxon>Glomeraceae</taxon>
        <taxon>Rhizophagus</taxon>
    </lineage>
</organism>
<feature type="domain" description="MULE transposase" evidence="1">
    <location>
        <begin position="165"/>
        <end position="263"/>
    </location>
</feature>
<dbReference type="AlphaFoldDB" id="A0A2N0NQ61"/>
<proteinExistence type="predicted"/>
<protein>
    <recommendedName>
        <fullName evidence="1">MULE transposase domain-containing protein</fullName>
    </recommendedName>
</protein>
<reference evidence="2 3" key="1">
    <citation type="submission" date="2016-04" db="EMBL/GenBank/DDBJ databases">
        <title>Genome analyses suggest a sexual origin of heterokaryosis in a supposedly ancient asexual fungus.</title>
        <authorList>
            <person name="Ropars J."/>
            <person name="Sedzielewska K."/>
            <person name="Noel J."/>
            <person name="Charron P."/>
            <person name="Farinelli L."/>
            <person name="Marton T."/>
            <person name="Kruger M."/>
            <person name="Pelin A."/>
            <person name="Brachmann A."/>
            <person name="Corradi N."/>
        </authorList>
    </citation>
    <scope>NUCLEOTIDE SEQUENCE [LARGE SCALE GENOMIC DNA]</scope>
    <source>
        <strain evidence="2 3">A5</strain>
    </source>
</reference>
<dbReference type="VEuPathDB" id="FungiDB:RhiirA1_543326"/>
<evidence type="ECO:0000313" key="3">
    <source>
        <dbReference type="Proteomes" id="UP000232722"/>
    </source>
</evidence>
<dbReference type="PANTHER" id="PTHR47160">
    <property type="entry name" value="PUTATIVE-RELATED"/>
    <property type="match status" value="1"/>
</dbReference>
<sequence>MNEICEIVLSQKENNKINVRENCRGRATTIFLDGLHYLKGFTEYHYSPQASNAEVAKSIAQIKQKARITRDKPVRIIQDITVRMSQEYHTYMPSSNSLCSRIKRVRRSEMPPQPQTLEEINIPDFLQFTFNGDRFLVRDFAVGENRILLFTTQTNIQHLSQAPFWMMDGTFKTVPVIFSQLYTIHAPVEGDNSRVLPLVYSLVTSKSVEIYRCLFEELLDFVIENNIDLQPSVILTDFEQATIIASRLVFPRIRNKGCFFHLGQSGWRKIQSLGLATRYGDDEQFSLMLRHLFALAFLPSDEIPEAFNALKLEMPPEADEVVKWFEEIYMHGKICRHLRNSNTIRSDPLFPPQLWSVFDSIETGVPRTQNIAEAWHRRWDILLGQNHVEQQSVELQIECIIHGKQRPPTKKALIDREKRIMTICNDRENRSLMEFLCGIAHNLLL</sequence>
<dbReference type="Proteomes" id="UP000232722">
    <property type="component" value="Unassembled WGS sequence"/>
</dbReference>
<evidence type="ECO:0000259" key="1">
    <source>
        <dbReference type="Pfam" id="PF10551"/>
    </source>
</evidence>